<proteinExistence type="predicted"/>
<evidence type="ECO:0000313" key="2">
    <source>
        <dbReference type="Proteomes" id="UP001056120"/>
    </source>
</evidence>
<organism evidence="1 2">
    <name type="scientific">Smallanthus sonchifolius</name>
    <dbReference type="NCBI Taxonomy" id="185202"/>
    <lineage>
        <taxon>Eukaryota</taxon>
        <taxon>Viridiplantae</taxon>
        <taxon>Streptophyta</taxon>
        <taxon>Embryophyta</taxon>
        <taxon>Tracheophyta</taxon>
        <taxon>Spermatophyta</taxon>
        <taxon>Magnoliopsida</taxon>
        <taxon>eudicotyledons</taxon>
        <taxon>Gunneridae</taxon>
        <taxon>Pentapetalae</taxon>
        <taxon>asterids</taxon>
        <taxon>campanulids</taxon>
        <taxon>Asterales</taxon>
        <taxon>Asteraceae</taxon>
        <taxon>Asteroideae</taxon>
        <taxon>Heliantheae alliance</taxon>
        <taxon>Millerieae</taxon>
        <taxon>Smallanthus</taxon>
    </lineage>
</organism>
<reference evidence="2" key="1">
    <citation type="journal article" date="2022" name="Mol. Ecol. Resour.">
        <title>The genomes of chicory, endive, great burdock and yacon provide insights into Asteraceae palaeo-polyploidization history and plant inulin production.</title>
        <authorList>
            <person name="Fan W."/>
            <person name="Wang S."/>
            <person name="Wang H."/>
            <person name="Wang A."/>
            <person name="Jiang F."/>
            <person name="Liu H."/>
            <person name="Zhao H."/>
            <person name="Xu D."/>
            <person name="Zhang Y."/>
        </authorList>
    </citation>
    <scope>NUCLEOTIDE SEQUENCE [LARGE SCALE GENOMIC DNA]</scope>
    <source>
        <strain evidence="2">cv. Yunnan</strain>
    </source>
</reference>
<reference evidence="1 2" key="2">
    <citation type="journal article" date="2022" name="Mol. Ecol. Resour.">
        <title>The genomes of chicory, endive, great burdock and yacon provide insights into Asteraceae paleo-polyploidization history and plant inulin production.</title>
        <authorList>
            <person name="Fan W."/>
            <person name="Wang S."/>
            <person name="Wang H."/>
            <person name="Wang A."/>
            <person name="Jiang F."/>
            <person name="Liu H."/>
            <person name="Zhao H."/>
            <person name="Xu D."/>
            <person name="Zhang Y."/>
        </authorList>
    </citation>
    <scope>NUCLEOTIDE SEQUENCE [LARGE SCALE GENOMIC DNA]</scope>
    <source>
        <strain evidence="2">cv. Yunnan</strain>
        <tissue evidence="1">Leaves</tissue>
    </source>
</reference>
<accession>A0ACB9BSD8</accession>
<evidence type="ECO:0000313" key="1">
    <source>
        <dbReference type="EMBL" id="KAI3724853.1"/>
    </source>
</evidence>
<comment type="caution">
    <text evidence="1">The sequence shown here is derived from an EMBL/GenBank/DDBJ whole genome shotgun (WGS) entry which is preliminary data.</text>
</comment>
<name>A0ACB9BSD8_9ASTR</name>
<sequence length="304" mass="32921">MESLRRPFEGEDGKPANSGEDKELPHSHSGGSSFHQKGNDRWEGVVGDKPYLRALIGKQNNSVSVGEIKVPEDADSVVLQCNKQATVIGKMASGKEPQEENSQAETGRTGTLEGRQLHTHGDVQQSCMETGALNASVTDPIGCFNDIFFFESARPINSSAQEKHPSKQPNAILDPVAQRITQPRKRRRTEQADSGPFCLDEIIRGENNEIGGSGLPSGQMLIPDLNSSMASLSPAPEDVSSGTQRVQVPNHTLVSQSENGKESHLDQEIKATISYGREVGVDLQNKEELVRSVILGDGESHGYQ</sequence>
<gene>
    <name evidence="1" type="ORF">L1987_64620</name>
</gene>
<dbReference type="EMBL" id="CM042039">
    <property type="protein sequence ID" value="KAI3724853.1"/>
    <property type="molecule type" value="Genomic_DNA"/>
</dbReference>
<dbReference type="Proteomes" id="UP001056120">
    <property type="component" value="Linkage Group LG22"/>
</dbReference>
<keyword evidence="2" id="KW-1185">Reference proteome</keyword>
<protein>
    <submittedName>
        <fullName evidence="1">Uncharacterized protein</fullName>
    </submittedName>
</protein>